<name>A0AAE0EV47_9CHLO</name>
<evidence type="ECO:0000313" key="3">
    <source>
        <dbReference type="Proteomes" id="UP001190700"/>
    </source>
</evidence>
<sequence>MPEYVEANKAVLFDPPRDSPEFWRTKYGDDFQTKPIYHPNYVNDSRLPVAGKKDSKIRPGEVKPYREREQAQQEYYRTTLSLSQGVEYADALKSSYGTLIGLGCSKSSKMLKPSINTFAGVPVNQLLPSRMVEKNDRNCWNRNASNVGRVVFRGETRRQSQSQPSYLSYSHGPGAFGAVRTEEDRFLTTKELYDNVVSKSTADLGVYNAEQAAALGMNANDQGFNVKKKKRSDTAISAEAPGWFQLPNVNVHKLNSVQLSNLLAVGAPIPKDHCDPKLLKVFGIGEGGSGPPEIHPELAENIKMMAHLKDGKQQLYSLPSKAKSSAKKKKNNNWLTHE</sequence>
<feature type="region of interest" description="Disordered" evidence="1">
    <location>
        <begin position="316"/>
        <end position="338"/>
    </location>
</feature>
<keyword evidence="3" id="KW-1185">Reference proteome</keyword>
<comment type="caution">
    <text evidence="2">The sequence shown here is derived from an EMBL/GenBank/DDBJ whole genome shotgun (WGS) entry which is preliminary data.</text>
</comment>
<protein>
    <submittedName>
        <fullName evidence="2">Uncharacterized protein</fullName>
    </submittedName>
</protein>
<evidence type="ECO:0000313" key="2">
    <source>
        <dbReference type="EMBL" id="KAK3241973.1"/>
    </source>
</evidence>
<evidence type="ECO:0000256" key="1">
    <source>
        <dbReference type="SAM" id="MobiDB-lite"/>
    </source>
</evidence>
<accession>A0AAE0EV47</accession>
<dbReference type="EMBL" id="LGRX02033270">
    <property type="protein sequence ID" value="KAK3241973.1"/>
    <property type="molecule type" value="Genomic_DNA"/>
</dbReference>
<dbReference type="Proteomes" id="UP001190700">
    <property type="component" value="Unassembled WGS sequence"/>
</dbReference>
<reference evidence="2 3" key="1">
    <citation type="journal article" date="2015" name="Genome Biol. Evol.">
        <title>Comparative Genomics of a Bacterivorous Green Alga Reveals Evolutionary Causalities and Consequences of Phago-Mixotrophic Mode of Nutrition.</title>
        <authorList>
            <person name="Burns J.A."/>
            <person name="Paasch A."/>
            <person name="Narechania A."/>
            <person name="Kim E."/>
        </authorList>
    </citation>
    <scope>NUCLEOTIDE SEQUENCE [LARGE SCALE GENOMIC DNA]</scope>
    <source>
        <strain evidence="2 3">PLY_AMNH</strain>
    </source>
</reference>
<gene>
    <name evidence="2" type="ORF">CYMTET_48315</name>
</gene>
<proteinExistence type="predicted"/>
<dbReference type="AlphaFoldDB" id="A0AAE0EV47"/>
<organism evidence="2 3">
    <name type="scientific">Cymbomonas tetramitiformis</name>
    <dbReference type="NCBI Taxonomy" id="36881"/>
    <lineage>
        <taxon>Eukaryota</taxon>
        <taxon>Viridiplantae</taxon>
        <taxon>Chlorophyta</taxon>
        <taxon>Pyramimonadophyceae</taxon>
        <taxon>Pyramimonadales</taxon>
        <taxon>Pyramimonadaceae</taxon>
        <taxon>Cymbomonas</taxon>
    </lineage>
</organism>